<sequence length="232" mass="27655">MLTNRDYTSMIQFMTNLDWNSKQLEQSIQKGLSEKFGLHYSMCWRSDQEQNMYDLKFYNTATPFNQAYQSVYMSKDLMHPKKLLFVESMCQQTVFTINDIASFDTLRKSDYYPFYSSYQMKDQMVLYFIDRHRILGGIGFSRFGGDRPFSKKDQEILQTLSVYLKRMLVSNEETVTLSTREKEIFQLVVQGKTNEEISFQLWISVNTVKKHLQNMYQKCDVKNRTELIYKLT</sequence>
<evidence type="ECO:0000259" key="4">
    <source>
        <dbReference type="PROSITE" id="PS50043"/>
    </source>
</evidence>
<keyword evidence="3" id="KW-0804">Transcription</keyword>
<dbReference type="SMART" id="SM00421">
    <property type="entry name" value="HTH_LUXR"/>
    <property type="match status" value="1"/>
</dbReference>
<dbReference type="InterPro" id="IPR029016">
    <property type="entry name" value="GAF-like_dom_sf"/>
</dbReference>
<dbReference type="Pfam" id="PF00196">
    <property type="entry name" value="GerE"/>
    <property type="match status" value="1"/>
</dbReference>
<accession>A0ABS2PAI8</accession>
<comment type="caution">
    <text evidence="5">The sequence shown here is derived from an EMBL/GenBank/DDBJ whole genome shotgun (WGS) entry which is preliminary data.</text>
</comment>
<dbReference type="PRINTS" id="PR00038">
    <property type="entry name" value="HTHLUXR"/>
</dbReference>
<dbReference type="SUPFAM" id="SSF46894">
    <property type="entry name" value="C-terminal effector domain of the bipartite response regulators"/>
    <property type="match status" value="1"/>
</dbReference>
<dbReference type="RefSeq" id="WP_204696491.1">
    <property type="nucleotide sequence ID" value="NZ_JAFBEC010000003.1"/>
</dbReference>
<proteinExistence type="predicted"/>
<keyword evidence="2 5" id="KW-0238">DNA-binding</keyword>
<reference evidence="5 6" key="1">
    <citation type="submission" date="2021-01" db="EMBL/GenBank/DDBJ databases">
        <title>Genomic Encyclopedia of Type Strains, Phase IV (KMG-IV): sequencing the most valuable type-strain genomes for metagenomic binning, comparative biology and taxonomic classification.</title>
        <authorList>
            <person name="Goeker M."/>
        </authorList>
    </citation>
    <scope>NUCLEOTIDE SEQUENCE [LARGE SCALE GENOMIC DNA]</scope>
    <source>
        <strain evidence="5 6">DSM 25540</strain>
    </source>
</reference>
<keyword evidence="6" id="KW-1185">Reference proteome</keyword>
<protein>
    <submittedName>
        <fullName evidence="5">DNA-binding CsgD family transcriptional regulator</fullName>
    </submittedName>
</protein>
<evidence type="ECO:0000313" key="6">
    <source>
        <dbReference type="Proteomes" id="UP000741863"/>
    </source>
</evidence>
<dbReference type="InterPro" id="IPR000792">
    <property type="entry name" value="Tscrpt_reg_LuxR_C"/>
</dbReference>
<dbReference type="PANTHER" id="PTHR44688:SF16">
    <property type="entry name" value="DNA-BINDING TRANSCRIPTIONAL ACTIVATOR DEVR_DOSR"/>
    <property type="match status" value="1"/>
</dbReference>
<dbReference type="Proteomes" id="UP000741863">
    <property type="component" value="Unassembled WGS sequence"/>
</dbReference>
<evidence type="ECO:0000256" key="1">
    <source>
        <dbReference type="ARBA" id="ARBA00023015"/>
    </source>
</evidence>
<dbReference type="Gene3D" id="1.10.10.10">
    <property type="entry name" value="Winged helix-like DNA-binding domain superfamily/Winged helix DNA-binding domain"/>
    <property type="match status" value="1"/>
</dbReference>
<dbReference type="CDD" id="cd06170">
    <property type="entry name" value="LuxR_C_like"/>
    <property type="match status" value="1"/>
</dbReference>
<evidence type="ECO:0000256" key="3">
    <source>
        <dbReference type="ARBA" id="ARBA00023163"/>
    </source>
</evidence>
<dbReference type="GO" id="GO:0003677">
    <property type="term" value="F:DNA binding"/>
    <property type="evidence" value="ECO:0007669"/>
    <property type="project" value="UniProtKB-KW"/>
</dbReference>
<evidence type="ECO:0000256" key="2">
    <source>
        <dbReference type="ARBA" id="ARBA00023125"/>
    </source>
</evidence>
<feature type="domain" description="HTH luxR-type" evidence="4">
    <location>
        <begin position="170"/>
        <end position="232"/>
    </location>
</feature>
<dbReference type="EMBL" id="JAFBEC010000003">
    <property type="protein sequence ID" value="MBM7632327.1"/>
    <property type="molecule type" value="Genomic_DNA"/>
</dbReference>
<dbReference type="PANTHER" id="PTHR44688">
    <property type="entry name" value="DNA-BINDING TRANSCRIPTIONAL ACTIVATOR DEVR_DOSR"/>
    <property type="match status" value="1"/>
</dbReference>
<dbReference type="PROSITE" id="PS00622">
    <property type="entry name" value="HTH_LUXR_1"/>
    <property type="match status" value="1"/>
</dbReference>
<dbReference type="InterPro" id="IPR016032">
    <property type="entry name" value="Sig_transdc_resp-reg_C-effctor"/>
</dbReference>
<keyword evidence="1" id="KW-0805">Transcription regulation</keyword>
<dbReference type="InterPro" id="IPR036388">
    <property type="entry name" value="WH-like_DNA-bd_sf"/>
</dbReference>
<evidence type="ECO:0000313" key="5">
    <source>
        <dbReference type="EMBL" id="MBM7632327.1"/>
    </source>
</evidence>
<gene>
    <name evidence="5" type="ORF">JOD17_001420</name>
</gene>
<name>A0ABS2PAI8_9BACL</name>
<dbReference type="PROSITE" id="PS50043">
    <property type="entry name" value="HTH_LUXR_2"/>
    <property type="match status" value="1"/>
</dbReference>
<dbReference type="SUPFAM" id="SSF55781">
    <property type="entry name" value="GAF domain-like"/>
    <property type="match status" value="1"/>
</dbReference>
<organism evidence="5 6">
    <name type="scientific">Geomicrobium sediminis</name>
    <dbReference type="NCBI Taxonomy" id="1347788"/>
    <lineage>
        <taxon>Bacteria</taxon>
        <taxon>Bacillati</taxon>
        <taxon>Bacillota</taxon>
        <taxon>Bacilli</taxon>
        <taxon>Bacillales</taxon>
        <taxon>Geomicrobium</taxon>
    </lineage>
</organism>
<dbReference type="Gene3D" id="3.30.450.40">
    <property type="match status" value="1"/>
</dbReference>